<evidence type="ECO:0000313" key="1">
    <source>
        <dbReference type="EMBL" id="SHF00940.1"/>
    </source>
</evidence>
<dbReference type="EMBL" id="FQUU01000005">
    <property type="protein sequence ID" value="SHF00940.1"/>
    <property type="molecule type" value="Genomic_DNA"/>
</dbReference>
<protein>
    <submittedName>
        <fullName evidence="1">Uncharacterized protein</fullName>
    </submittedName>
</protein>
<gene>
    <name evidence="1" type="ORF">SAMN02745131_01603</name>
</gene>
<dbReference type="Proteomes" id="UP000184048">
    <property type="component" value="Unassembled WGS sequence"/>
</dbReference>
<organism evidence="1 2">
    <name type="scientific">Flavisolibacter ginsengisoli DSM 18119</name>
    <dbReference type="NCBI Taxonomy" id="1121884"/>
    <lineage>
        <taxon>Bacteria</taxon>
        <taxon>Pseudomonadati</taxon>
        <taxon>Bacteroidota</taxon>
        <taxon>Chitinophagia</taxon>
        <taxon>Chitinophagales</taxon>
        <taxon>Chitinophagaceae</taxon>
        <taxon>Flavisolibacter</taxon>
    </lineage>
</organism>
<dbReference type="STRING" id="1121884.SAMN02745131_01603"/>
<name>A0A1M4Y5I9_9BACT</name>
<accession>A0A1M4Y5I9</accession>
<evidence type="ECO:0000313" key="2">
    <source>
        <dbReference type="Proteomes" id="UP000184048"/>
    </source>
</evidence>
<keyword evidence="2" id="KW-1185">Reference proteome</keyword>
<reference evidence="1 2" key="1">
    <citation type="submission" date="2016-11" db="EMBL/GenBank/DDBJ databases">
        <authorList>
            <person name="Jaros S."/>
            <person name="Januszkiewicz K."/>
            <person name="Wedrychowicz H."/>
        </authorList>
    </citation>
    <scope>NUCLEOTIDE SEQUENCE [LARGE SCALE GENOMIC DNA]</scope>
    <source>
        <strain evidence="1 2">DSM 18119</strain>
    </source>
</reference>
<sequence>MQTVLSTIIISVFLCSCRDRYNRYVPTYFDGEQFVERQDSLTPQHKEGIKKVFAFYGVPFRTDSNSVYYRGTIEKELLLNYSKKAMDKDWLATHMFILTQTSCAGHSQQQAFKTLDFGTFTIVVPDSWRKSTAQGIDSYVSNIIIDSSDTLSFDLGHFSNPLSERDPIIFQGKTSRIVDIPTVLI</sequence>
<proteinExistence type="predicted"/>
<dbReference type="AlphaFoldDB" id="A0A1M4Y5I9"/>